<sequence length="163" mass="18179">MHTPFDSPTPRQVRPGEYPVVDEALVLVNRDVTATLPGQGPLRLMALPPWEEGEPENVYVTLPNGEWWGNQLWQGSPDPPRDEPLAALAAVAEAAQDTVTECLWQAWPVCSVHDLGMHLGEQDGRPVWRCAGAGRDPEHVRAAVGELDTVHRPHRPNRKRRQK</sequence>
<protein>
    <submittedName>
        <fullName evidence="1">Uncharacterized protein</fullName>
    </submittedName>
</protein>
<keyword evidence="2" id="KW-1185">Reference proteome</keyword>
<dbReference type="Proteomes" id="UP001108029">
    <property type="component" value="Unassembled WGS sequence"/>
</dbReference>
<accession>A0A9Q3Z8C3</accession>
<dbReference type="AlphaFoldDB" id="A0A9Q3Z8C3"/>
<evidence type="ECO:0000313" key="2">
    <source>
        <dbReference type="Proteomes" id="UP001108029"/>
    </source>
</evidence>
<organism evidence="1 2">
    <name type="scientific">Streptomyces guryensis</name>
    <dbReference type="NCBI Taxonomy" id="2886947"/>
    <lineage>
        <taxon>Bacteria</taxon>
        <taxon>Bacillati</taxon>
        <taxon>Actinomycetota</taxon>
        <taxon>Actinomycetes</taxon>
        <taxon>Kitasatosporales</taxon>
        <taxon>Streptomycetaceae</taxon>
        <taxon>Streptomyces</taxon>
    </lineage>
</organism>
<dbReference type="RefSeq" id="WP_232647139.1">
    <property type="nucleotide sequence ID" value="NZ_JAJSBI010000002.1"/>
</dbReference>
<reference evidence="1" key="1">
    <citation type="submission" date="2021-12" db="EMBL/GenBank/DDBJ databases">
        <authorList>
            <person name="Lee J.-H."/>
            <person name="Kim S.-B."/>
        </authorList>
    </citation>
    <scope>NUCLEOTIDE SEQUENCE</scope>
    <source>
        <strain evidence="1">NR30</strain>
    </source>
</reference>
<name>A0A9Q3Z8C3_9ACTN</name>
<proteinExistence type="predicted"/>
<gene>
    <name evidence="1" type="ORF">LJ657_05850</name>
</gene>
<dbReference type="EMBL" id="JAJSBI010000002">
    <property type="protein sequence ID" value="MCD9873195.1"/>
    <property type="molecule type" value="Genomic_DNA"/>
</dbReference>
<comment type="caution">
    <text evidence="1">The sequence shown here is derived from an EMBL/GenBank/DDBJ whole genome shotgun (WGS) entry which is preliminary data.</text>
</comment>
<evidence type="ECO:0000313" key="1">
    <source>
        <dbReference type="EMBL" id="MCD9873195.1"/>
    </source>
</evidence>